<feature type="transmembrane region" description="Helical" evidence="1">
    <location>
        <begin position="62"/>
        <end position="78"/>
    </location>
</feature>
<proteinExistence type="predicted"/>
<dbReference type="Proteomes" id="UP001061361">
    <property type="component" value="Chromosome"/>
</dbReference>
<evidence type="ECO:0000313" key="2">
    <source>
        <dbReference type="EMBL" id="BDQ33087.1"/>
    </source>
</evidence>
<keyword evidence="3" id="KW-1185">Reference proteome</keyword>
<organism evidence="2 3">
    <name type="scientific">Pseudodesulfovibrio portus</name>
    <dbReference type="NCBI Taxonomy" id="231439"/>
    <lineage>
        <taxon>Bacteria</taxon>
        <taxon>Pseudomonadati</taxon>
        <taxon>Thermodesulfobacteriota</taxon>
        <taxon>Desulfovibrionia</taxon>
        <taxon>Desulfovibrionales</taxon>
        <taxon>Desulfovibrionaceae</taxon>
    </lineage>
</organism>
<feature type="transmembrane region" description="Helical" evidence="1">
    <location>
        <begin position="37"/>
        <end position="56"/>
    </location>
</feature>
<evidence type="ECO:0000256" key="1">
    <source>
        <dbReference type="SAM" id="Phobius"/>
    </source>
</evidence>
<gene>
    <name evidence="2" type="ORF">JCM14722_06290</name>
</gene>
<dbReference type="EMBL" id="AP026708">
    <property type="protein sequence ID" value="BDQ33087.1"/>
    <property type="molecule type" value="Genomic_DNA"/>
</dbReference>
<keyword evidence="1" id="KW-1133">Transmembrane helix</keyword>
<sequence>MRLPAYWWLLVLVVGGQGFFLIRFCVLRGLGKGVQPLSRPASGLLALSGLAGLAYGVVQRDPLFVVGQACLLILYYLVQTRSDERKN</sequence>
<reference evidence="2" key="1">
    <citation type="submission" date="2022-08" db="EMBL/GenBank/DDBJ databases">
        <title>Genome Sequence of the sulphate-reducing bacterium, Pseudodesulfovibrio portus JCM14722.</title>
        <authorList>
            <person name="Kondo R."/>
            <person name="Kataoka T."/>
        </authorList>
    </citation>
    <scope>NUCLEOTIDE SEQUENCE</scope>
    <source>
        <strain evidence="2">JCM 14722</strain>
    </source>
</reference>
<name>A0ABN6RQF0_9BACT</name>
<accession>A0ABN6RQF0</accession>
<evidence type="ECO:0000313" key="3">
    <source>
        <dbReference type="Proteomes" id="UP001061361"/>
    </source>
</evidence>
<keyword evidence="1" id="KW-0812">Transmembrane</keyword>
<feature type="transmembrane region" description="Helical" evidence="1">
    <location>
        <begin position="6"/>
        <end position="25"/>
    </location>
</feature>
<protein>
    <recommendedName>
        <fullName evidence="4">Lipid A biosynthesis N-terminal domain-containing protein</fullName>
    </recommendedName>
</protein>
<evidence type="ECO:0008006" key="4">
    <source>
        <dbReference type="Google" id="ProtNLM"/>
    </source>
</evidence>
<keyword evidence="1" id="KW-0472">Membrane</keyword>